<protein>
    <submittedName>
        <fullName evidence="1">Uncharacterized protein</fullName>
    </submittedName>
</protein>
<dbReference type="AlphaFoldDB" id="A0AAJ2LPR1"/>
<gene>
    <name evidence="1" type="ORF">RJJ65_25615</name>
</gene>
<proteinExistence type="predicted"/>
<dbReference type="RefSeq" id="WP_244597400.1">
    <property type="nucleotide sequence ID" value="NZ_JAVLSF010000019.1"/>
</dbReference>
<reference evidence="1" key="1">
    <citation type="submission" date="2023-04" db="EMBL/GenBank/DDBJ databases">
        <title>Genomic characterization of faba bean (Vicia faba) microsymbionts in Mexican soils.</title>
        <authorList>
            <person name="Rivera Orduna F.N."/>
            <person name="Guevara-Luna J."/>
            <person name="Yan J."/>
            <person name="Arroyo-Herrera I."/>
            <person name="Li Y."/>
            <person name="Vasquez-Murrieta M.S."/>
            <person name="Wang E.T."/>
        </authorList>
    </citation>
    <scope>NUCLEOTIDE SEQUENCE</scope>
    <source>
        <strain evidence="1">CH26</strain>
    </source>
</reference>
<organism evidence="1 2">
    <name type="scientific">Rhizobium hidalgonense</name>
    <dbReference type="NCBI Taxonomy" id="1538159"/>
    <lineage>
        <taxon>Bacteria</taxon>
        <taxon>Pseudomonadati</taxon>
        <taxon>Pseudomonadota</taxon>
        <taxon>Alphaproteobacteria</taxon>
        <taxon>Hyphomicrobiales</taxon>
        <taxon>Rhizobiaceae</taxon>
        <taxon>Rhizobium/Agrobacterium group</taxon>
        <taxon>Rhizobium</taxon>
    </lineage>
</organism>
<dbReference type="EMBL" id="JAVLSF010000019">
    <property type="protein sequence ID" value="MDR9775979.1"/>
    <property type="molecule type" value="Genomic_DNA"/>
</dbReference>
<dbReference type="Proteomes" id="UP001268610">
    <property type="component" value="Unassembled WGS sequence"/>
</dbReference>
<comment type="caution">
    <text evidence="1">The sequence shown here is derived from an EMBL/GenBank/DDBJ whole genome shotgun (WGS) entry which is preliminary data.</text>
</comment>
<evidence type="ECO:0000313" key="1">
    <source>
        <dbReference type="EMBL" id="MDR9775979.1"/>
    </source>
</evidence>
<evidence type="ECO:0000313" key="2">
    <source>
        <dbReference type="Proteomes" id="UP001268610"/>
    </source>
</evidence>
<sequence>MTVTIGRSRSLPSIAADLRDLSFADRQTVLLQIVDELQEICEGARSGVLLHPALEFLLRTVGSSIGSIAGADDECWEGIIRELLRLRATMLGLKTGTARALH</sequence>
<accession>A0AAJ2LPR1</accession>
<name>A0AAJ2LPR1_9HYPH</name>